<evidence type="ECO:0000313" key="2">
    <source>
        <dbReference type="Proteomes" id="UP001230649"/>
    </source>
</evidence>
<dbReference type="EMBL" id="JASBWS010000164">
    <property type="protein sequence ID" value="KAJ9092877.1"/>
    <property type="molecule type" value="Genomic_DNA"/>
</dbReference>
<dbReference type="Proteomes" id="UP001230649">
    <property type="component" value="Unassembled WGS sequence"/>
</dbReference>
<protein>
    <submittedName>
        <fullName evidence="1">Uncharacterized protein</fullName>
    </submittedName>
</protein>
<organism evidence="1 2">
    <name type="scientific">Naganishia adeliensis</name>
    <dbReference type="NCBI Taxonomy" id="92952"/>
    <lineage>
        <taxon>Eukaryota</taxon>
        <taxon>Fungi</taxon>
        <taxon>Dikarya</taxon>
        <taxon>Basidiomycota</taxon>
        <taxon>Agaricomycotina</taxon>
        <taxon>Tremellomycetes</taxon>
        <taxon>Filobasidiales</taxon>
        <taxon>Filobasidiaceae</taxon>
        <taxon>Naganishia</taxon>
    </lineage>
</organism>
<accession>A0ACC2V1I6</accession>
<sequence length="227" mass="25033">MDDEPTASSSSSEGRNCKPVTQGWETTPPSQNLDHAAQLAFAPKHVAIGSLAQPVIHIQSPTIRTTYIQSGSLSQPLGIELPWFGIQLRRSGGREVSLEVGVVDTQGNEGRIRFSSFQTTPTVRFSETHPPILHIPLKFPIDAPLTPWLSLHLNLTSLLPLFHSSALTLSNNPVSHRPLPKKYASTTYIRVYANCRVKRVWMSARADAVERGGEAVKDEWGMYSRGL</sequence>
<keyword evidence="2" id="KW-1185">Reference proteome</keyword>
<comment type="caution">
    <text evidence="1">The sequence shown here is derived from an EMBL/GenBank/DDBJ whole genome shotgun (WGS) entry which is preliminary data.</text>
</comment>
<name>A0ACC2V1I6_9TREE</name>
<gene>
    <name evidence="1" type="ORF">QFC20_007250</name>
</gene>
<reference evidence="1" key="1">
    <citation type="submission" date="2023-04" db="EMBL/GenBank/DDBJ databases">
        <title>Draft Genome sequencing of Naganishia species isolated from polar environments using Oxford Nanopore Technology.</title>
        <authorList>
            <person name="Leo P."/>
            <person name="Venkateswaran K."/>
        </authorList>
    </citation>
    <scope>NUCLEOTIDE SEQUENCE</scope>
    <source>
        <strain evidence="1">MNA-CCFEE 5262</strain>
    </source>
</reference>
<evidence type="ECO:0000313" key="1">
    <source>
        <dbReference type="EMBL" id="KAJ9092877.1"/>
    </source>
</evidence>
<proteinExistence type="predicted"/>